<evidence type="ECO:0000313" key="2">
    <source>
        <dbReference type="EMBL" id="MBB5131000.1"/>
    </source>
</evidence>
<keyword evidence="3" id="KW-1185">Reference proteome</keyword>
<dbReference type="AlphaFoldDB" id="A0A840P0M2"/>
<feature type="domain" description="Zinc finger CGNR" evidence="1">
    <location>
        <begin position="130"/>
        <end position="171"/>
    </location>
</feature>
<dbReference type="EMBL" id="JACHGN010000001">
    <property type="protein sequence ID" value="MBB5131000.1"/>
    <property type="molecule type" value="Genomic_DNA"/>
</dbReference>
<dbReference type="PANTHER" id="PTHR35525">
    <property type="entry name" value="BLL6575 PROTEIN"/>
    <property type="match status" value="1"/>
</dbReference>
<dbReference type="Proteomes" id="UP000578449">
    <property type="component" value="Unassembled WGS sequence"/>
</dbReference>
<reference evidence="2 3" key="1">
    <citation type="submission" date="2020-08" db="EMBL/GenBank/DDBJ databases">
        <title>Genomic Encyclopedia of Type Strains, Phase IV (KMG-IV): sequencing the most valuable type-strain genomes for metagenomic binning, comparative biology and taxonomic classification.</title>
        <authorList>
            <person name="Goeker M."/>
        </authorList>
    </citation>
    <scope>NUCLEOTIDE SEQUENCE [LARGE SCALE GENOMIC DNA]</scope>
    <source>
        <strain evidence="2 3">DSM 45615</strain>
    </source>
</reference>
<dbReference type="RefSeq" id="WP_185047803.1">
    <property type="nucleotide sequence ID" value="NZ_BAABIX010000013.1"/>
</dbReference>
<comment type="caution">
    <text evidence="2">The sequence shown here is derived from an EMBL/GenBank/DDBJ whole genome shotgun (WGS) entry which is preliminary data.</text>
</comment>
<accession>A0A840P0M2</accession>
<dbReference type="InterPro" id="IPR023286">
    <property type="entry name" value="ABATE_dom_sf"/>
</dbReference>
<dbReference type="PANTHER" id="PTHR35525:SF3">
    <property type="entry name" value="BLL6575 PROTEIN"/>
    <property type="match status" value="1"/>
</dbReference>
<evidence type="ECO:0000259" key="1">
    <source>
        <dbReference type="Pfam" id="PF11706"/>
    </source>
</evidence>
<evidence type="ECO:0000313" key="3">
    <source>
        <dbReference type="Proteomes" id="UP000578449"/>
    </source>
</evidence>
<name>A0A840P0M2_9ACTN</name>
<organism evidence="2 3">
    <name type="scientific">Thermocatellispora tengchongensis</name>
    <dbReference type="NCBI Taxonomy" id="1073253"/>
    <lineage>
        <taxon>Bacteria</taxon>
        <taxon>Bacillati</taxon>
        <taxon>Actinomycetota</taxon>
        <taxon>Actinomycetes</taxon>
        <taxon>Streptosporangiales</taxon>
        <taxon>Streptosporangiaceae</taxon>
        <taxon>Thermocatellispora</taxon>
    </lineage>
</organism>
<sequence>MHFNPYGGAAAEIAAGLANAGPGTRPEDLHGLLRPEVFRVSAPITPEEVAELLRWGARLRPVFGEPDVGRQVDLVNELLVAAEVTRPYISRHDGRPPHIHYAGEDAALVERLKAYTAAGLANAVCQDPGRLGRCGRPGCGIAYVDTSRNGRRRFCSIRCANRVHVADHRRRTA</sequence>
<dbReference type="Gene3D" id="1.10.3300.10">
    <property type="entry name" value="Jann2411-like domain"/>
    <property type="match status" value="1"/>
</dbReference>
<dbReference type="InterPro" id="IPR010852">
    <property type="entry name" value="ABATE"/>
</dbReference>
<gene>
    <name evidence="2" type="ORF">HNP84_000688</name>
</gene>
<proteinExistence type="predicted"/>
<dbReference type="InterPro" id="IPR021005">
    <property type="entry name" value="Znf_CGNR"/>
</dbReference>
<dbReference type="SUPFAM" id="SSF160904">
    <property type="entry name" value="Jann2411-like"/>
    <property type="match status" value="1"/>
</dbReference>
<protein>
    <submittedName>
        <fullName evidence="2">Putative RNA-binding Zn ribbon-like protein</fullName>
    </submittedName>
</protein>
<dbReference type="Pfam" id="PF11706">
    <property type="entry name" value="zf-CGNR"/>
    <property type="match status" value="1"/>
</dbReference>